<dbReference type="Gene3D" id="1.10.260.40">
    <property type="entry name" value="lambda repressor-like DNA-binding domains"/>
    <property type="match status" value="1"/>
</dbReference>
<dbReference type="Pfam" id="PF13560">
    <property type="entry name" value="HTH_31"/>
    <property type="match status" value="1"/>
</dbReference>
<protein>
    <recommendedName>
        <fullName evidence="1">HTH cro/C1-type domain-containing protein</fullName>
    </recommendedName>
</protein>
<name>A0ABN2XP36_9ACTN</name>
<evidence type="ECO:0000313" key="2">
    <source>
        <dbReference type="EMBL" id="GAA2114668.1"/>
    </source>
</evidence>
<gene>
    <name evidence="2" type="ORF">GCM10009843_03340</name>
</gene>
<proteinExistence type="predicted"/>
<evidence type="ECO:0000259" key="1">
    <source>
        <dbReference type="PROSITE" id="PS50943"/>
    </source>
</evidence>
<organism evidence="2 3">
    <name type="scientific">Nocardioides bigeumensis</name>
    <dbReference type="NCBI Taxonomy" id="433657"/>
    <lineage>
        <taxon>Bacteria</taxon>
        <taxon>Bacillati</taxon>
        <taxon>Actinomycetota</taxon>
        <taxon>Actinomycetes</taxon>
        <taxon>Propionibacteriales</taxon>
        <taxon>Nocardioidaceae</taxon>
        <taxon>Nocardioides</taxon>
    </lineage>
</organism>
<dbReference type="InterPro" id="IPR010982">
    <property type="entry name" value="Lambda_DNA-bd_dom_sf"/>
</dbReference>
<dbReference type="InterPro" id="IPR001387">
    <property type="entry name" value="Cro/C1-type_HTH"/>
</dbReference>
<dbReference type="SMART" id="SM00530">
    <property type="entry name" value="HTH_XRE"/>
    <property type="match status" value="1"/>
</dbReference>
<sequence>MIPLLRRTKTQGDREDCMFVKDPGSLRRRRMEKGLTQQQLAALVGTTQQYISLLESGKDRDCSDRVTSRLCRWLEVDRDDYFEGTRRTVTGARRT</sequence>
<accession>A0ABN2XP36</accession>
<dbReference type="SUPFAM" id="SSF47413">
    <property type="entry name" value="lambda repressor-like DNA-binding domains"/>
    <property type="match status" value="1"/>
</dbReference>
<reference evidence="2 3" key="1">
    <citation type="journal article" date="2019" name="Int. J. Syst. Evol. Microbiol.">
        <title>The Global Catalogue of Microorganisms (GCM) 10K type strain sequencing project: providing services to taxonomists for standard genome sequencing and annotation.</title>
        <authorList>
            <consortium name="The Broad Institute Genomics Platform"/>
            <consortium name="The Broad Institute Genome Sequencing Center for Infectious Disease"/>
            <person name="Wu L."/>
            <person name="Ma J."/>
        </authorList>
    </citation>
    <scope>NUCLEOTIDE SEQUENCE [LARGE SCALE GENOMIC DNA]</scope>
    <source>
        <strain evidence="2 3">JCM 16021</strain>
    </source>
</reference>
<dbReference type="CDD" id="cd00093">
    <property type="entry name" value="HTH_XRE"/>
    <property type="match status" value="1"/>
</dbReference>
<dbReference type="PROSITE" id="PS50943">
    <property type="entry name" value="HTH_CROC1"/>
    <property type="match status" value="1"/>
</dbReference>
<evidence type="ECO:0000313" key="3">
    <source>
        <dbReference type="Proteomes" id="UP001500575"/>
    </source>
</evidence>
<comment type="caution">
    <text evidence="2">The sequence shown here is derived from an EMBL/GenBank/DDBJ whole genome shotgun (WGS) entry which is preliminary data.</text>
</comment>
<feature type="domain" description="HTH cro/C1-type" evidence="1">
    <location>
        <begin position="26"/>
        <end position="81"/>
    </location>
</feature>
<dbReference type="Proteomes" id="UP001500575">
    <property type="component" value="Unassembled WGS sequence"/>
</dbReference>
<dbReference type="EMBL" id="BAAAQQ010000002">
    <property type="protein sequence ID" value="GAA2114668.1"/>
    <property type="molecule type" value="Genomic_DNA"/>
</dbReference>
<keyword evidence="3" id="KW-1185">Reference proteome</keyword>